<comment type="caution">
    <text evidence="2">The sequence shown here is derived from an EMBL/GenBank/DDBJ whole genome shotgun (WGS) entry which is preliminary data.</text>
</comment>
<dbReference type="Proteomes" id="UP000660110">
    <property type="component" value="Unassembled WGS sequence"/>
</dbReference>
<feature type="transmembrane region" description="Helical" evidence="1">
    <location>
        <begin position="40"/>
        <end position="57"/>
    </location>
</feature>
<protein>
    <recommendedName>
        <fullName evidence="4">DUF1294 domain-containing protein</fullName>
    </recommendedName>
</protein>
<dbReference type="Pfam" id="PF06961">
    <property type="entry name" value="DUF1294"/>
    <property type="match status" value="1"/>
</dbReference>
<feature type="transmembrane region" description="Helical" evidence="1">
    <location>
        <begin position="69"/>
        <end position="89"/>
    </location>
</feature>
<evidence type="ECO:0000313" key="2">
    <source>
        <dbReference type="EMBL" id="GGF06426.1"/>
    </source>
</evidence>
<proteinExistence type="predicted"/>
<keyword evidence="1" id="KW-0812">Transmembrane</keyword>
<organism evidence="2 3">
    <name type="scientific">Halobacillus andaensis</name>
    <dbReference type="NCBI Taxonomy" id="1176239"/>
    <lineage>
        <taxon>Bacteria</taxon>
        <taxon>Bacillati</taxon>
        <taxon>Bacillota</taxon>
        <taxon>Bacilli</taxon>
        <taxon>Bacillales</taxon>
        <taxon>Bacillaceae</taxon>
        <taxon>Halobacillus</taxon>
    </lineage>
</organism>
<reference evidence="2" key="1">
    <citation type="journal article" date="2014" name="Int. J. Syst. Evol. Microbiol.">
        <title>Complete genome sequence of Corynebacterium casei LMG S-19264T (=DSM 44701T), isolated from a smear-ripened cheese.</title>
        <authorList>
            <consortium name="US DOE Joint Genome Institute (JGI-PGF)"/>
            <person name="Walter F."/>
            <person name="Albersmeier A."/>
            <person name="Kalinowski J."/>
            <person name="Ruckert C."/>
        </authorList>
    </citation>
    <scope>NUCLEOTIDE SEQUENCE</scope>
    <source>
        <strain evidence="2">CGMCC 1.12153</strain>
    </source>
</reference>
<keyword evidence="3" id="KW-1185">Reference proteome</keyword>
<keyword evidence="1" id="KW-0472">Membrane</keyword>
<name>A0A917AY86_HALAA</name>
<evidence type="ECO:0000256" key="1">
    <source>
        <dbReference type="SAM" id="Phobius"/>
    </source>
</evidence>
<feature type="transmembrane region" description="Helical" evidence="1">
    <location>
        <begin position="6"/>
        <end position="24"/>
    </location>
</feature>
<dbReference type="InterPro" id="IPR010718">
    <property type="entry name" value="DUF1294"/>
</dbReference>
<dbReference type="RefSeq" id="WP_188375508.1">
    <property type="nucleotide sequence ID" value="NZ_BMEL01000001.1"/>
</dbReference>
<evidence type="ECO:0000313" key="3">
    <source>
        <dbReference type="Proteomes" id="UP000660110"/>
    </source>
</evidence>
<accession>A0A917AY86</accession>
<evidence type="ECO:0008006" key="4">
    <source>
        <dbReference type="Google" id="ProtNLM"/>
    </source>
</evidence>
<gene>
    <name evidence="2" type="ORF">GCM10010954_01000</name>
</gene>
<reference evidence="2" key="2">
    <citation type="submission" date="2020-09" db="EMBL/GenBank/DDBJ databases">
        <authorList>
            <person name="Sun Q."/>
            <person name="Zhou Y."/>
        </authorList>
    </citation>
    <scope>NUCLEOTIDE SEQUENCE</scope>
    <source>
        <strain evidence="2">CGMCC 1.12153</strain>
    </source>
</reference>
<dbReference type="AlphaFoldDB" id="A0A917AY86"/>
<dbReference type="EMBL" id="BMEL01000001">
    <property type="protein sequence ID" value="GGF06426.1"/>
    <property type="molecule type" value="Genomic_DNA"/>
</dbReference>
<keyword evidence="1" id="KW-1133">Transmembrane helix</keyword>
<sequence>MELSLLFLSYLTTINVLLFILMGFDKRQAVKRNRRISEKNLWLIAWIGGAAGGYLGMEIFRHKTKHRSFKVGMPVLIAIQVIVLLWYVMV</sequence>